<dbReference type="EMBL" id="JAWHZD010000003">
    <property type="protein sequence ID" value="MDV0840897.1"/>
    <property type="molecule type" value="Genomic_DNA"/>
</dbReference>
<gene>
    <name evidence="2" type="ORF">RZP41_06340</name>
</gene>
<comment type="caution">
    <text evidence="2">The sequence shown here is derived from an EMBL/GenBank/DDBJ whole genome shotgun (WGS) entry which is preliminary data.</text>
</comment>
<evidence type="ECO:0000313" key="2">
    <source>
        <dbReference type="EMBL" id="MDV0840897.1"/>
    </source>
</evidence>
<name>A0AAW8XHZ8_9ENTR</name>
<proteinExistence type="predicted"/>
<keyword evidence="1" id="KW-0812">Transmembrane</keyword>
<dbReference type="RefSeq" id="WP_203559545.1">
    <property type="nucleotide sequence ID" value="NZ_JAWHZD010000003.1"/>
</dbReference>
<evidence type="ECO:0000313" key="3">
    <source>
        <dbReference type="Proteomes" id="UP001284547"/>
    </source>
</evidence>
<dbReference type="Proteomes" id="UP001284547">
    <property type="component" value="Unassembled WGS sequence"/>
</dbReference>
<keyword evidence="1" id="KW-0472">Membrane</keyword>
<dbReference type="InterPro" id="IPR057700">
    <property type="entry name" value="DUF7940"/>
</dbReference>
<feature type="transmembrane region" description="Helical" evidence="1">
    <location>
        <begin position="45"/>
        <end position="68"/>
    </location>
</feature>
<evidence type="ECO:0008006" key="4">
    <source>
        <dbReference type="Google" id="ProtNLM"/>
    </source>
</evidence>
<dbReference type="Pfam" id="PF25612">
    <property type="entry name" value="DUF7940"/>
    <property type="match status" value="1"/>
</dbReference>
<keyword evidence="1" id="KW-1133">Transmembrane helix</keyword>
<protein>
    <recommendedName>
        <fullName evidence="4">Holin</fullName>
    </recommendedName>
</protein>
<evidence type="ECO:0000256" key="1">
    <source>
        <dbReference type="SAM" id="Phobius"/>
    </source>
</evidence>
<dbReference type="AlphaFoldDB" id="A0AAW8XHZ8"/>
<accession>A0AAW8XHZ8</accession>
<feature type="transmembrane region" description="Helical" evidence="1">
    <location>
        <begin position="80"/>
        <end position="98"/>
    </location>
</feature>
<reference evidence="2" key="1">
    <citation type="submission" date="2023-10" db="EMBL/GenBank/DDBJ databases">
        <title>Surveillance and assessment of the effects of hospital wastewater treatment on clearance of pathogenic bacterial and antimicrobial resistance genes.</title>
        <authorList>
            <person name="Wu Y."/>
        </authorList>
    </citation>
    <scope>NUCLEOTIDE SEQUENCE</scope>
    <source>
        <strain evidence="2">23-M-SRM-33-1</strain>
    </source>
</reference>
<organism evidence="2 3">
    <name type="scientific">Klebsiella quasipneumoniae subsp. quasipneumoniae</name>
    <dbReference type="NCBI Taxonomy" id="1667327"/>
    <lineage>
        <taxon>Bacteria</taxon>
        <taxon>Pseudomonadati</taxon>
        <taxon>Pseudomonadota</taxon>
        <taxon>Gammaproteobacteria</taxon>
        <taxon>Enterobacterales</taxon>
        <taxon>Enterobacteriaceae</taxon>
        <taxon>Klebsiella/Raoultella group</taxon>
        <taxon>Klebsiella</taxon>
        <taxon>Klebsiella pneumoniae complex</taxon>
    </lineage>
</organism>
<sequence>MKMFIFTLLVLVAVLVLLLLRKYTRLEFVGHARLLLKTWSVKLGAIGALVGVWAQSFPDAALHAWAMLPPDIKNILPPNIVALISPALVVLAVLSQYVRQPVLKAKADELKEPQQ</sequence>